<gene>
    <name evidence="1" type="ORF">SAMN04490178_10242</name>
</gene>
<dbReference type="GO" id="GO:0004069">
    <property type="term" value="F:L-aspartate:2-oxoglutarate aminotransferase activity"/>
    <property type="evidence" value="ECO:0007669"/>
    <property type="project" value="InterPro"/>
</dbReference>
<dbReference type="GO" id="GO:0003677">
    <property type="term" value="F:DNA binding"/>
    <property type="evidence" value="ECO:0007669"/>
    <property type="project" value="UniProtKB-KW"/>
</dbReference>
<organism evidence="1 2">
    <name type="scientific">Propionispora vibrioides</name>
    <dbReference type="NCBI Taxonomy" id="112903"/>
    <lineage>
        <taxon>Bacteria</taxon>
        <taxon>Bacillati</taxon>
        <taxon>Bacillota</taxon>
        <taxon>Negativicutes</taxon>
        <taxon>Selenomonadales</taxon>
        <taxon>Sporomusaceae</taxon>
        <taxon>Propionispora</taxon>
    </lineage>
</organism>
<dbReference type="RefSeq" id="WP_091743762.1">
    <property type="nucleotide sequence ID" value="NZ_FODY01000002.1"/>
</dbReference>
<dbReference type="SUPFAM" id="SSF53383">
    <property type="entry name" value="PLP-dependent transferases"/>
    <property type="match status" value="1"/>
</dbReference>
<dbReference type="CDD" id="cd00609">
    <property type="entry name" value="AAT_like"/>
    <property type="match status" value="1"/>
</dbReference>
<evidence type="ECO:0000313" key="1">
    <source>
        <dbReference type="EMBL" id="SEO43828.1"/>
    </source>
</evidence>
<dbReference type="EMBL" id="FODY01000002">
    <property type="protein sequence ID" value="SEO43828.1"/>
    <property type="molecule type" value="Genomic_DNA"/>
</dbReference>
<proteinExistence type="predicted"/>
<keyword evidence="1" id="KW-0032">Aminotransferase</keyword>
<protein>
    <submittedName>
        <fullName evidence="1">DNA-binding transcriptional regulator, MocR family, contains an aminotransferase domain</fullName>
    </submittedName>
</protein>
<dbReference type="PANTHER" id="PTHR43799:SF1">
    <property type="entry name" value="ASPARTATE AMINOTRANSFERASE"/>
    <property type="match status" value="1"/>
</dbReference>
<dbReference type="Gene3D" id="3.40.640.10">
    <property type="entry name" value="Type I PLP-dependent aspartate aminotransferase-like (Major domain)"/>
    <property type="match status" value="1"/>
</dbReference>
<keyword evidence="1" id="KW-0238">DNA-binding</keyword>
<dbReference type="InterPro" id="IPR015422">
    <property type="entry name" value="PyrdxlP-dep_Trfase_small"/>
</dbReference>
<dbReference type="InterPro" id="IPR015424">
    <property type="entry name" value="PyrdxlP-dep_Trfase"/>
</dbReference>
<dbReference type="InterPro" id="IPR024551">
    <property type="entry name" value="AspAT_Ic"/>
</dbReference>
<name>A0A1H8PQ51_9FIRM</name>
<keyword evidence="1" id="KW-0808">Transferase</keyword>
<dbReference type="STRING" id="112903.SAMN04490178_10242"/>
<dbReference type="AlphaFoldDB" id="A0A1H8PQ51"/>
<keyword evidence="2" id="KW-1185">Reference proteome</keyword>
<reference evidence="1 2" key="1">
    <citation type="submission" date="2016-10" db="EMBL/GenBank/DDBJ databases">
        <authorList>
            <person name="de Groot N.N."/>
        </authorList>
    </citation>
    <scope>NUCLEOTIDE SEQUENCE [LARGE SCALE GENOMIC DNA]</scope>
    <source>
        <strain evidence="1 2">DSM 13305</strain>
    </source>
</reference>
<accession>A0A1H8PQ51</accession>
<dbReference type="Proteomes" id="UP000198847">
    <property type="component" value="Unassembled WGS sequence"/>
</dbReference>
<dbReference type="Gene3D" id="3.90.1150.10">
    <property type="entry name" value="Aspartate Aminotransferase, domain 1"/>
    <property type="match status" value="1"/>
</dbReference>
<dbReference type="InterPro" id="IPR015421">
    <property type="entry name" value="PyrdxlP-dep_Trfase_major"/>
</dbReference>
<dbReference type="PANTHER" id="PTHR43799">
    <property type="entry name" value="AMINOTRANSFERASE, PUTATIVE-RELATED"/>
    <property type="match status" value="1"/>
</dbReference>
<evidence type="ECO:0000313" key="2">
    <source>
        <dbReference type="Proteomes" id="UP000198847"/>
    </source>
</evidence>
<sequence>MTELETMADSGLQQQYAALSRQYDEFKAKKLKLDMSRGKPCSEQLDLSLGLLDCLDRTDYRSADGVDCRNYGGVDGIPEAKELCAQILEVGTDEIIVHGNSSLALMHDLIVRALLHGVPSSPEPWKALPVVKFLCPSPGYDRHFGICEYLGIEMIPVRYTPEGPDMDQVEELVAQDAAIKGIWCVPKYSNPTGITYSDTVVNRLAAMPTKAPDFCILWDNAYTVHHLTETPDRLLNLLTACKQAGHPDRAFMFSSTSKVSFPGAGIAMVGASKTNITWLKKQMLQQTIGPDKLNQLRHIRFFKNRVGIEMQMRKHAAIIKPKFDAVLSLLDGTLKDSGLASWSRPVGGYFISLNTLPGCAKKVVAKAAEAGVVLTAAGSTYPYGRDPEDKNIRLAPTLPPLPELKQAMELLILCIRLTSTEQEMTKRGLLSPTATK</sequence>
<dbReference type="Pfam" id="PF12897">
    <property type="entry name" value="Asp_aminotransf"/>
    <property type="match status" value="1"/>
</dbReference>
<dbReference type="OrthoDB" id="9802328at2"/>